<proteinExistence type="predicted"/>
<name>A0A6J7W9Z1_9CAUD</name>
<accession>A0A6J7W9Z1</accession>
<sequence>MADQLTSKEFNAIKRNIAGQLDILITKYGKSTIDDIKAILMSNHKRAFGKLINSIRFEKLDSRFVIVMEEYAQFVDRGSKTKSLSPTPYLGIKFDGLGKVRYTPLNQGAFFQFTTPTKANPSKNDFTTSIKKWIMKKGIVERKKGAIAHSIWRFGIKPTPFTMKITENNRKLQQEIAKSASLFVKIKMKTK</sequence>
<reference evidence="1" key="1">
    <citation type="submission" date="2020-05" db="EMBL/GenBank/DDBJ databases">
        <authorList>
            <person name="Chiriac C."/>
            <person name="Salcher M."/>
            <person name="Ghai R."/>
            <person name="Kavagutti S V."/>
        </authorList>
    </citation>
    <scope>NUCLEOTIDE SEQUENCE</scope>
</reference>
<organism evidence="1">
    <name type="scientific">uncultured Caudovirales phage</name>
    <dbReference type="NCBI Taxonomy" id="2100421"/>
    <lineage>
        <taxon>Viruses</taxon>
        <taxon>Duplodnaviria</taxon>
        <taxon>Heunggongvirae</taxon>
        <taxon>Uroviricota</taxon>
        <taxon>Caudoviricetes</taxon>
        <taxon>Peduoviridae</taxon>
        <taxon>Maltschvirus</taxon>
        <taxon>Maltschvirus maltsch</taxon>
    </lineage>
</organism>
<evidence type="ECO:0000313" key="1">
    <source>
        <dbReference type="EMBL" id="CAB5187118.1"/>
    </source>
</evidence>
<protein>
    <submittedName>
        <fullName evidence="1">Uncharacterized protein</fullName>
    </submittedName>
</protein>
<dbReference type="EMBL" id="LR798208">
    <property type="protein sequence ID" value="CAB5187118.1"/>
    <property type="molecule type" value="Genomic_DNA"/>
</dbReference>
<gene>
    <name evidence="1" type="ORF">UFOVP163_3</name>
</gene>